<protein>
    <submittedName>
        <fullName evidence="2">Uncharacterized protein</fullName>
    </submittedName>
</protein>
<feature type="region of interest" description="Disordered" evidence="1">
    <location>
        <begin position="19"/>
        <end position="38"/>
    </location>
</feature>
<evidence type="ECO:0000256" key="1">
    <source>
        <dbReference type="SAM" id="MobiDB-lite"/>
    </source>
</evidence>
<keyword evidence="3" id="KW-1185">Reference proteome</keyword>
<reference evidence="2 3" key="1">
    <citation type="journal article" date="2018" name="G3 (Bethesda)">
        <title>Phylogenetic and Phylogenomic Definition of Rhizopus Species.</title>
        <authorList>
            <person name="Gryganskyi A.P."/>
            <person name="Golan J."/>
            <person name="Dolatabadi S."/>
            <person name="Mondo S."/>
            <person name="Robb S."/>
            <person name="Idnurm A."/>
            <person name="Muszewska A."/>
            <person name="Steczkiewicz K."/>
            <person name="Masonjones S."/>
            <person name="Liao H.L."/>
            <person name="Gajdeczka M.T."/>
            <person name="Anike F."/>
            <person name="Vuek A."/>
            <person name="Anishchenko I.M."/>
            <person name="Voigt K."/>
            <person name="de Hoog G.S."/>
            <person name="Smith M.E."/>
            <person name="Heitman J."/>
            <person name="Vilgalys R."/>
            <person name="Stajich J.E."/>
        </authorList>
    </citation>
    <scope>NUCLEOTIDE SEQUENCE [LARGE SCALE GENOMIC DNA]</scope>
    <source>
        <strain evidence="2 3">CBS 357.93</strain>
    </source>
</reference>
<evidence type="ECO:0000313" key="3">
    <source>
        <dbReference type="Proteomes" id="UP000252139"/>
    </source>
</evidence>
<feature type="compositionally biased region" description="Polar residues" evidence="1">
    <location>
        <begin position="24"/>
        <end position="38"/>
    </location>
</feature>
<dbReference type="AlphaFoldDB" id="A0A367J9S1"/>
<sequence length="104" mass="11474">SQVKKYTEKEKAINTTFLPGIQNEAGSTSKSSSFTADETPRTSMITLTDYDFDSSNEFDESIVKSVDSDESSKFTLLQKRFKNVVVKSTSTVADNTALNIKKSS</sequence>
<feature type="non-terminal residue" evidence="2">
    <location>
        <position position="1"/>
    </location>
</feature>
<dbReference type="Proteomes" id="UP000252139">
    <property type="component" value="Unassembled WGS sequence"/>
</dbReference>
<organism evidence="2 3">
    <name type="scientific">Rhizopus azygosporus</name>
    <name type="common">Rhizopus microsporus var. azygosporus</name>
    <dbReference type="NCBI Taxonomy" id="86630"/>
    <lineage>
        <taxon>Eukaryota</taxon>
        <taxon>Fungi</taxon>
        <taxon>Fungi incertae sedis</taxon>
        <taxon>Mucoromycota</taxon>
        <taxon>Mucoromycotina</taxon>
        <taxon>Mucoromycetes</taxon>
        <taxon>Mucorales</taxon>
        <taxon>Mucorineae</taxon>
        <taxon>Rhizopodaceae</taxon>
        <taxon>Rhizopus</taxon>
    </lineage>
</organism>
<name>A0A367J9S1_RHIAZ</name>
<accession>A0A367J9S1</accession>
<comment type="caution">
    <text evidence="2">The sequence shown here is derived from an EMBL/GenBank/DDBJ whole genome shotgun (WGS) entry which is preliminary data.</text>
</comment>
<proteinExistence type="predicted"/>
<dbReference type="EMBL" id="PJQL01001811">
    <property type="protein sequence ID" value="RCH86702.1"/>
    <property type="molecule type" value="Genomic_DNA"/>
</dbReference>
<evidence type="ECO:0000313" key="2">
    <source>
        <dbReference type="EMBL" id="RCH86702.1"/>
    </source>
</evidence>
<gene>
    <name evidence="2" type="ORF">CU097_009999</name>
</gene>